<keyword evidence="9 14" id="KW-0418">Kinase</keyword>
<protein>
    <recommendedName>
        <fullName evidence="14">Sensor protein</fullName>
        <ecNumber evidence="14">2.7.13.3</ecNumber>
    </recommendedName>
</protein>
<feature type="transmembrane region" description="Helical" evidence="14">
    <location>
        <begin position="182"/>
        <end position="201"/>
    </location>
</feature>
<dbReference type="GO" id="GO:0000155">
    <property type="term" value="F:phosphorelay sensor kinase activity"/>
    <property type="evidence" value="ECO:0007669"/>
    <property type="project" value="InterPro"/>
</dbReference>
<dbReference type="InterPro" id="IPR004358">
    <property type="entry name" value="Sig_transdc_His_kin-like_C"/>
</dbReference>
<dbReference type="Pfam" id="PF00672">
    <property type="entry name" value="HAMP"/>
    <property type="match status" value="1"/>
</dbReference>
<dbReference type="EC" id="2.7.13.3" evidence="14"/>
<dbReference type="InterPro" id="IPR003660">
    <property type="entry name" value="HAMP_dom"/>
</dbReference>
<keyword evidence="3 14" id="KW-1003">Cell membrane</keyword>
<evidence type="ECO:0000256" key="11">
    <source>
        <dbReference type="ARBA" id="ARBA00022989"/>
    </source>
</evidence>
<dbReference type="CDD" id="cd06225">
    <property type="entry name" value="HAMP"/>
    <property type="match status" value="1"/>
</dbReference>
<dbReference type="RefSeq" id="WP_319614678.1">
    <property type="nucleotide sequence ID" value="NZ_JAWXYB010000018.1"/>
</dbReference>
<dbReference type="CDD" id="cd00082">
    <property type="entry name" value="HisKA"/>
    <property type="match status" value="1"/>
</dbReference>
<evidence type="ECO:0000256" key="4">
    <source>
        <dbReference type="ARBA" id="ARBA00022519"/>
    </source>
</evidence>
<evidence type="ECO:0000256" key="14">
    <source>
        <dbReference type="RuleBase" id="RU364088"/>
    </source>
</evidence>
<organism evidence="17 18">
    <name type="scientific">Acidiphilium acidophilum</name>
    <name type="common">Thiobacillus acidophilus</name>
    <dbReference type="NCBI Taxonomy" id="76588"/>
    <lineage>
        <taxon>Bacteria</taxon>
        <taxon>Pseudomonadati</taxon>
        <taxon>Pseudomonadota</taxon>
        <taxon>Alphaproteobacteria</taxon>
        <taxon>Acetobacterales</taxon>
        <taxon>Acidocellaceae</taxon>
        <taxon>Acidiphilium</taxon>
    </lineage>
</organism>
<keyword evidence="8 14" id="KW-0547">Nucleotide-binding</keyword>
<accession>A0AAW9DUF8</accession>
<evidence type="ECO:0000256" key="5">
    <source>
        <dbReference type="ARBA" id="ARBA00022553"/>
    </source>
</evidence>
<dbReference type="SUPFAM" id="SSF47384">
    <property type="entry name" value="Homodimeric domain of signal transducing histidine kinase"/>
    <property type="match status" value="1"/>
</dbReference>
<feature type="domain" description="HAMP" evidence="16">
    <location>
        <begin position="202"/>
        <end position="255"/>
    </location>
</feature>
<evidence type="ECO:0000256" key="8">
    <source>
        <dbReference type="ARBA" id="ARBA00022741"/>
    </source>
</evidence>
<dbReference type="InterPro" id="IPR003661">
    <property type="entry name" value="HisK_dim/P_dom"/>
</dbReference>
<dbReference type="Proteomes" id="UP001279553">
    <property type="component" value="Unassembled WGS sequence"/>
</dbReference>
<dbReference type="InterPro" id="IPR005467">
    <property type="entry name" value="His_kinase_dom"/>
</dbReference>
<dbReference type="SMART" id="SM00387">
    <property type="entry name" value="HATPase_c"/>
    <property type="match status" value="1"/>
</dbReference>
<dbReference type="PRINTS" id="PR00344">
    <property type="entry name" value="BCTRLSENSOR"/>
</dbReference>
<dbReference type="Gene3D" id="3.30.565.10">
    <property type="entry name" value="Histidine kinase-like ATPase, C-terminal domain"/>
    <property type="match status" value="1"/>
</dbReference>
<evidence type="ECO:0000313" key="18">
    <source>
        <dbReference type="Proteomes" id="UP001279553"/>
    </source>
</evidence>
<evidence type="ECO:0000256" key="12">
    <source>
        <dbReference type="ARBA" id="ARBA00023012"/>
    </source>
</evidence>
<gene>
    <name evidence="17" type="ORF">SIL87_13560</name>
</gene>
<feature type="domain" description="Histidine kinase" evidence="15">
    <location>
        <begin position="263"/>
        <end position="484"/>
    </location>
</feature>
<keyword evidence="11 14" id="KW-1133">Transmembrane helix</keyword>
<comment type="caution">
    <text evidence="17">The sequence shown here is derived from an EMBL/GenBank/DDBJ whole genome shotgun (WGS) entry which is preliminary data.</text>
</comment>
<dbReference type="PANTHER" id="PTHR45436">
    <property type="entry name" value="SENSOR HISTIDINE KINASE YKOH"/>
    <property type="match status" value="1"/>
</dbReference>
<dbReference type="Pfam" id="PF02518">
    <property type="entry name" value="HATPase_c"/>
    <property type="match status" value="1"/>
</dbReference>
<dbReference type="GO" id="GO:0005524">
    <property type="term" value="F:ATP binding"/>
    <property type="evidence" value="ECO:0007669"/>
    <property type="project" value="UniProtKB-KW"/>
</dbReference>
<feature type="transmembrane region" description="Helical" evidence="14">
    <location>
        <begin position="30"/>
        <end position="51"/>
    </location>
</feature>
<dbReference type="Pfam" id="PF00512">
    <property type="entry name" value="HisKA"/>
    <property type="match status" value="1"/>
</dbReference>
<comment type="function">
    <text evidence="14">Member of a two-component regulatory system.</text>
</comment>
<evidence type="ECO:0000259" key="15">
    <source>
        <dbReference type="PROSITE" id="PS50109"/>
    </source>
</evidence>
<sequence>MPDQGGSAAARAVRPIPPPTTGSIVIRMTAWYAGTSFLLILIAASVLYGTVAGNLRAEDRRILIDTASNLRLLATAVPVPDQSARPPVSPGAGFIGFRLIAPDGRIERATPGMDRDVPLTDFAALLALRPGARAFTTVQDRHGAPFDLLSERFKVDGTDTIVQVAIDRARDQRVLIKDRERLLFMLILSLGLCAAIGYAIARGGIRPVERIAAAAGSIRATTLHERLDTAGLPGELQSLAATFNDMLDRLEASFAQVTQFSADVAHELRTPVNNLRGELEVALGRVRSAPDYRDVLGSALEECGRINRVIDSLLFLARAEAAGAAPRREALDIAAELAAILEFYEPAALEAGLDLGLSATARPVVPCDRTLFQQAVGNLVANAIAHTGRGGSVTVGLVADAATASVPMVRIDVADTGSGIAPAHLPHVFDRFYRADPARSSLGGNFGLGLAVVRSIATLHGGTVAIDSTPGIGTVVSLRLPLQPA</sequence>
<name>A0AAW9DUF8_ACIAO</name>
<dbReference type="PROSITE" id="PS50885">
    <property type="entry name" value="HAMP"/>
    <property type="match status" value="1"/>
</dbReference>
<keyword evidence="6 14" id="KW-0808">Transferase</keyword>
<comment type="catalytic activity">
    <reaction evidence="1 14">
        <text>ATP + protein L-histidine = ADP + protein N-phospho-L-histidine.</text>
        <dbReference type="EC" id="2.7.13.3"/>
    </reaction>
</comment>
<keyword evidence="4 14" id="KW-0997">Cell inner membrane</keyword>
<keyword evidence="7 14" id="KW-0812">Transmembrane</keyword>
<dbReference type="PROSITE" id="PS50109">
    <property type="entry name" value="HIS_KIN"/>
    <property type="match status" value="1"/>
</dbReference>
<keyword evidence="5" id="KW-0597">Phosphoprotein</keyword>
<dbReference type="CDD" id="cd00075">
    <property type="entry name" value="HATPase"/>
    <property type="match status" value="1"/>
</dbReference>
<evidence type="ECO:0000256" key="6">
    <source>
        <dbReference type="ARBA" id="ARBA00022679"/>
    </source>
</evidence>
<proteinExistence type="predicted"/>
<keyword evidence="12 14" id="KW-0902">Two-component regulatory system</keyword>
<dbReference type="SMART" id="SM00388">
    <property type="entry name" value="HisKA"/>
    <property type="match status" value="1"/>
</dbReference>
<reference evidence="17 18" key="1">
    <citation type="submission" date="2023-11" db="EMBL/GenBank/DDBJ databases">
        <title>MicrobeMod: A computational toolkit for identifying prokaryotic methylation and restriction-modification with nanopore sequencing.</title>
        <authorList>
            <person name="Crits-Christoph A."/>
            <person name="Kang S.C."/>
            <person name="Lee H."/>
            <person name="Ostrov N."/>
        </authorList>
    </citation>
    <scope>NUCLEOTIDE SEQUENCE [LARGE SCALE GENOMIC DNA]</scope>
    <source>
        <strain evidence="17 18">DSMZ 700</strain>
    </source>
</reference>
<keyword evidence="10 14" id="KW-0067">ATP-binding</keyword>
<evidence type="ECO:0000256" key="3">
    <source>
        <dbReference type="ARBA" id="ARBA00022475"/>
    </source>
</evidence>
<dbReference type="InterPro" id="IPR003594">
    <property type="entry name" value="HATPase_dom"/>
</dbReference>
<dbReference type="EMBL" id="JAWXYB010000018">
    <property type="protein sequence ID" value="MDX5931790.1"/>
    <property type="molecule type" value="Genomic_DNA"/>
</dbReference>
<evidence type="ECO:0000313" key="17">
    <source>
        <dbReference type="EMBL" id="MDX5931790.1"/>
    </source>
</evidence>
<evidence type="ECO:0000259" key="16">
    <source>
        <dbReference type="PROSITE" id="PS50885"/>
    </source>
</evidence>
<evidence type="ECO:0000256" key="2">
    <source>
        <dbReference type="ARBA" id="ARBA00004533"/>
    </source>
</evidence>
<dbReference type="SMART" id="SM00304">
    <property type="entry name" value="HAMP"/>
    <property type="match status" value="1"/>
</dbReference>
<evidence type="ECO:0000256" key="10">
    <source>
        <dbReference type="ARBA" id="ARBA00022840"/>
    </source>
</evidence>
<dbReference type="InterPro" id="IPR036890">
    <property type="entry name" value="HATPase_C_sf"/>
</dbReference>
<dbReference type="Gene3D" id="1.10.287.130">
    <property type="match status" value="1"/>
</dbReference>
<dbReference type="InterPro" id="IPR006290">
    <property type="entry name" value="CztS_silS_copS"/>
</dbReference>
<keyword evidence="13 14" id="KW-0472">Membrane</keyword>
<dbReference type="AlphaFoldDB" id="A0AAW9DUF8"/>
<dbReference type="Gene3D" id="6.10.340.10">
    <property type="match status" value="1"/>
</dbReference>
<dbReference type="InterPro" id="IPR036097">
    <property type="entry name" value="HisK_dim/P_sf"/>
</dbReference>
<dbReference type="SUPFAM" id="SSF55874">
    <property type="entry name" value="ATPase domain of HSP90 chaperone/DNA topoisomerase II/histidine kinase"/>
    <property type="match status" value="1"/>
</dbReference>
<evidence type="ECO:0000256" key="13">
    <source>
        <dbReference type="ARBA" id="ARBA00023136"/>
    </source>
</evidence>
<comment type="subcellular location">
    <subcellularLocation>
        <location evidence="2 14">Cell inner membrane</location>
    </subcellularLocation>
</comment>
<dbReference type="NCBIfam" id="TIGR01386">
    <property type="entry name" value="cztS_silS_copS"/>
    <property type="match status" value="1"/>
</dbReference>
<dbReference type="GO" id="GO:0005886">
    <property type="term" value="C:plasma membrane"/>
    <property type="evidence" value="ECO:0007669"/>
    <property type="project" value="UniProtKB-SubCell"/>
</dbReference>
<evidence type="ECO:0000256" key="9">
    <source>
        <dbReference type="ARBA" id="ARBA00022777"/>
    </source>
</evidence>
<dbReference type="PANTHER" id="PTHR45436:SF9">
    <property type="entry name" value="SENSOR PROTEIN"/>
    <property type="match status" value="1"/>
</dbReference>
<evidence type="ECO:0000256" key="1">
    <source>
        <dbReference type="ARBA" id="ARBA00000085"/>
    </source>
</evidence>
<dbReference type="InterPro" id="IPR050428">
    <property type="entry name" value="TCS_sensor_his_kinase"/>
</dbReference>
<keyword evidence="18" id="KW-1185">Reference proteome</keyword>
<evidence type="ECO:0000256" key="7">
    <source>
        <dbReference type="ARBA" id="ARBA00022692"/>
    </source>
</evidence>